<dbReference type="GO" id="GO:0008270">
    <property type="term" value="F:zinc ion binding"/>
    <property type="evidence" value="ECO:0007669"/>
    <property type="project" value="UniProtKB-KW"/>
</dbReference>
<keyword evidence="1" id="KW-0479">Metal-binding</keyword>
<dbReference type="EMBL" id="KV878340">
    <property type="protein sequence ID" value="OJJ47890.1"/>
    <property type="molecule type" value="Genomic_DNA"/>
</dbReference>
<evidence type="ECO:0000256" key="1">
    <source>
        <dbReference type="PROSITE-ProRule" id="PRU00042"/>
    </source>
</evidence>
<name>A0A1L9SL41_9EURO</name>
<evidence type="ECO:0000313" key="4">
    <source>
        <dbReference type="Proteomes" id="UP000184188"/>
    </source>
</evidence>
<keyword evidence="1" id="KW-0863">Zinc-finger</keyword>
<dbReference type="AlphaFoldDB" id="A0A1L9SL41"/>
<dbReference type="SUPFAM" id="SSF57667">
    <property type="entry name" value="beta-beta-alpha zinc fingers"/>
    <property type="match status" value="1"/>
</dbReference>
<keyword evidence="4" id="KW-1185">Reference proteome</keyword>
<sequence length="355" mass="39226">MGPAKNQHQKTAHWVTAGSHIASSPMEIPVTSTLHYCLSAQPPLDHLSCRKETGPQFSTGENRPADAFVEASLGLSLLAGGSDSNTTTTIHSTAAICTSTSTATATRAPPPSVEMMQQQYQFPTPESFYEPLPPQMLDSSSSGNLFTCEAEPHNEIWFSQIEYDSIRMSSAEDSVHGFLWPSFAPFSADMALYPTATTTATPPAGYCLDSSESSTSSPPPTGFPCMGQVHEPPVSYDDLPRSESPRNAYDLTNYGILNPDGSWRCRYQGCSSQATFRRGCDLRKHYNRHRKHLFCRHEGCPQATEGGFSSKKDRARHEAKHNPAIQCEWKGCGRMFSRADNMKDHVRRIHKKHVH</sequence>
<keyword evidence="1" id="KW-0862">Zinc</keyword>
<dbReference type="PROSITE" id="PS00028">
    <property type="entry name" value="ZINC_FINGER_C2H2_1"/>
    <property type="match status" value="1"/>
</dbReference>
<dbReference type="InterPro" id="IPR036236">
    <property type="entry name" value="Znf_C2H2_sf"/>
</dbReference>
<reference evidence="4" key="1">
    <citation type="journal article" date="2017" name="Genome Biol.">
        <title>Comparative genomics reveals high biological diversity and specific adaptations in the industrially and medically important fungal genus Aspergillus.</title>
        <authorList>
            <person name="de Vries R.P."/>
            <person name="Riley R."/>
            <person name="Wiebenga A."/>
            <person name="Aguilar-Osorio G."/>
            <person name="Amillis S."/>
            <person name="Uchima C.A."/>
            <person name="Anderluh G."/>
            <person name="Asadollahi M."/>
            <person name="Askin M."/>
            <person name="Barry K."/>
            <person name="Battaglia E."/>
            <person name="Bayram O."/>
            <person name="Benocci T."/>
            <person name="Braus-Stromeyer S.A."/>
            <person name="Caldana C."/>
            <person name="Canovas D."/>
            <person name="Cerqueira G.C."/>
            <person name="Chen F."/>
            <person name="Chen W."/>
            <person name="Choi C."/>
            <person name="Clum A."/>
            <person name="Dos Santos R.A."/>
            <person name="Damasio A.R."/>
            <person name="Diallinas G."/>
            <person name="Emri T."/>
            <person name="Fekete E."/>
            <person name="Flipphi M."/>
            <person name="Freyberg S."/>
            <person name="Gallo A."/>
            <person name="Gournas C."/>
            <person name="Habgood R."/>
            <person name="Hainaut M."/>
            <person name="Harispe M.L."/>
            <person name="Henrissat B."/>
            <person name="Hilden K.S."/>
            <person name="Hope R."/>
            <person name="Hossain A."/>
            <person name="Karabika E."/>
            <person name="Karaffa L."/>
            <person name="Karanyi Z."/>
            <person name="Krasevec N."/>
            <person name="Kuo A."/>
            <person name="Kusch H."/>
            <person name="LaButti K."/>
            <person name="Lagendijk E.L."/>
            <person name="Lapidus A."/>
            <person name="Levasseur A."/>
            <person name="Lindquist E."/>
            <person name="Lipzen A."/>
            <person name="Logrieco A.F."/>
            <person name="MacCabe A."/>
            <person name="Maekelae M.R."/>
            <person name="Malavazi I."/>
            <person name="Melin P."/>
            <person name="Meyer V."/>
            <person name="Mielnichuk N."/>
            <person name="Miskei M."/>
            <person name="Molnar A.P."/>
            <person name="Mule G."/>
            <person name="Ngan C.Y."/>
            <person name="Orejas M."/>
            <person name="Orosz E."/>
            <person name="Ouedraogo J.P."/>
            <person name="Overkamp K.M."/>
            <person name="Park H.-S."/>
            <person name="Perrone G."/>
            <person name="Piumi F."/>
            <person name="Punt P.J."/>
            <person name="Ram A.F."/>
            <person name="Ramon A."/>
            <person name="Rauscher S."/>
            <person name="Record E."/>
            <person name="Riano-Pachon D.M."/>
            <person name="Robert V."/>
            <person name="Roehrig J."/>
            <person name="Ruller R."/>
            <person name="Salamov A."/>
            <person name="Salih N.S."/>
            <person name="Samson R.A."/>
            <person name="Sandor E."/>
            <person name="Sanguinetti M."/>
            <person name="Schuetze T."/>
            <person name="Sepcic K."/>
            <person name="Shelest E."/>
            <person name="Sherlock G."/>
            <person name="Sophianopoulou V."/>
            <person name="Squina F.M."/>
            <person name="Sun H."/>
            <person name="Susca A."/>
            <person name="Todd R.B."/>
            <person name="Tsang A."/>
            <person name="Unkles S.E."/>
            <person name="van de Wiele N."/>
            <person name="van Rossen-Uffink D."/>
            <person name="Oliveira J.V."/>
            <person name="Vesth T.C."/>
            <person name="Visser J."/>
            <person name="Yu J.-H."/>
            <person name="Zhou M."/>
            <person name="Andersen M.R."/>
            <person name="Archer D.B."/>
            <person name="Baker S.E."/>
            <person name="Benoit I."/>
            <person name="Brakhage A.A."/>
            <person name="Braus G.H."/>
            <person name="Fischer R."/>
            <person name="Frisvad J.C."/>
            <person name="Goldman G.H."/>
            <person name="Houbraken J."/>
            <person name="Oakley B."/>
            <person name="Pocsi I."/>
            <person name="Scazzocchio C."/>
            <person name="Seiboth B."/>
            <person name="vanKuyk P.A."/>
            <person name="Wortman J."/>
            <person name="Dyer P.S."/>
            <person name="Grigoriev I.V."/>
        </authorList>
    </citation>
    <scope>NUCLEOTIDE SEQUENCE [LARGE SCALE GENOMIC DNA]</scope>
    <source>
        <strain evidence="4">CBS 506.65</strain>
    </source>
</reference>
<feature type="domain" description="C2H2-type" evidence="2">
    <location>
        <begin position="325"/>
        <end position="350"/>
    </location>
</feature>
<dbReference type="STRING" id="1073090.A0A1L9SL41"/>
<organism evidence="3 4">
    <name type="scientific">Penicilliopsis zonata CBS 506.65</name>
    <dbReference type="NCBI Taxonomy" id="1073090"/>
    <lineage>
        <taxon>Eukaryota</taxon>
        <taxon>Fungi</taxon>
        <taxon>Dikarya</taxon>
        <taxon>Ascomycota</taxon>
        <taxon>Pezizomycotina</taxon>
        <taxon>Eurotiomycetes</taxon>
        <taxon>Eurotiomycetidae</taxon>
        <taxon>Eurotiales</taxon>
        <taxon>Aspergillaceae</taxon>
        <taxon>Penicilliopsis</taxon>
    </lineage>
</organism>
<dbReference type="InterPro" id="IPR013087">
    <property type="entry name" value="Znf_C2H2_type"/>
</dbReference>
<dbReference type="RefSeq" id="XP_022582400.1">
    <property type="nucleotide sequence ID" value="XM_022725963.1"/>
</dbReference>
<dbReference type="Proteomes" id="UP000184188">
    <property type="component" value="Unassembled WGS sequence"/>
</dbReference>
<dbReference type="GeneID" id="34612427"/>
<dbReference type="PROSITE" id="PS50157">
    <property type="entry name" value="ZINC_FINGER_C2H2_2"/>
    <property type="match status" value="1"/>
</dbReference>
<dbReference type="VEuPathDB" id="FungiDB:ASPZODRAFT_15334"/>
<dbReference type="OrthoDB" id="654211at2759"/>
<evidence type="ECO:0000313" key="3">
    <source>
        <dbReference type="EMBL" id="OJJ47890.1"/>
    </source>
</evidence>
<gene>
    <name evidence="3" type="ORF">ASPZODRAFT_15334</name>
</gene>
<evidence type="ECO:0000259" key="2">
    <source>
        <dbReference type="PROSITE" id="PS50157"/>
    </source>
</evidence>
<dbReference type="Gene3D" id="3.30.160.60">
    <property type="entry name" value="Classic Zinc Finger"/>
    <property type="match status" value="1"/>
</dbReference>
<accession>A0A1L9SL41</accession>
<dbReference type="SMART" id="SM00355">
    <property type="entry name" value="ZnF_C2H2"/>
    <property type="match status" value="3"/>
</dbReference>
<proteinExistence type="predicted"/>
<protein>
    <recommendedName>
        <fullName evidence="2">C2H2-type domain-containing protein</fullName>
    </recommendedName>
</protein>